<reference evidence="1" key="1">
    <citation type="submission" date="2022-11" db="EMBL/GenBank/DDBJ databases">
        <title>Chromosomal genome sequence assembly and mating type (MAT) locus characterization of the leprose asexual lichenized fungus Lepraria neglecta (Nyl.) Erichsen.</title>
        <authorList>
            <person name="Allen J.L."/>
            <person name="Pfeffer B."/>
        </authorList>
    </citation>
    <scope>NUCLEOTIDE SEQUENCE</scope>
    <source>
        <strain evidence="1">Allen 5258</strain>
    </source>
</reference>
<dbReference type="Proteomes" id="UP001276659">
    <property type="component" value="Unassembled WGS sequence"/>
</dbReference>
<name>A0AAD9YWW5_9LECA</name>
<organism evidence="1 2">
    <name type="scientific">Lepraria neglecta</name>
    <dbReference type="NCBI Taxonomy" id="209136"/>
    <lineage>
        <taxon>Eukaryota</taxon>
        <taxon>Fungi</taxon>
        <taxon>Dikarya</taxon>
        <taxon>Ascomycota</taxon>
        <taxon>Pezizomycotina</taxon>
        <taxon>Lecanoromycetes</taxon>
        <taxon>OSLEUM clade</taxon>
        <taxon>Lecanoromycetidae</taxon>
        <taxon>Lecanorales</taxon>
        <taxon>Lecanorineae</taxon>
        <taxon>Stereocaulaceae</taxon>
        <taxon>Lepraria</taxon>
    </lineage>
</organism>
<proteinExistence type="predicted"/>
<comment type="caution">
    <text evidence="1">The sequence shown here is derived from an EMBL/GenBank/DDBJ whole genome shotgun (WGS) entry which is preliminary data.</text>
</comment>
<keyword evidence="2" id="KW-1185">Reference proteome</keyword>
<evidence type="ECO:0000313" key="1">
    <source>
        <dbReference type="EMBL" id="KAK3166836.1"/>
    </source>
</evidence>
<accession>A0AAD9YWW5</accession>
<dbReference type="EMBL" id="JASNWA010000011">
    <property type="protein sequence ID" value="KAK3166836.1"/>
    <property type="molecule type" value="Genomic_DNA"/>
</dbReference>
<dbReference type="AlphaFoldDB" id="A0AAD9YWW5"/>
<evidence type="ECO:0000313" key="2">
    <source>
        <dbReference type="Proteomes" id="UP001276659"/>
    </source>
</evidence>
<gene>
    <name evidence="1" type="ORF">OEA41_009961</name>
</gene>
<sequence>MYIDKVVTITFSFNPEIHGWVNTTQDVNFTYGFDFVVQPGSEVLISLDDPFNSMSLGFNQSTLTPLDLTSTTGDIDMALELSFRPAVSFQIDLFDGYGASANASAYVDVPKLDVQVKQVHNATSSCDPAPASLPAAQVYANLTNIVPSIGFDAFAVAAETELIFLNQHQGYNKSWTIHNFSTACVQYSAAKKTLGPPSKSGSTTSTHASVAGVLLAMIMAVFATM</sequence>
<protein>
    <submittedName>
        <fullName evidence="1">Uncharacterized protein</fullName>
    </submittedName>
</protein>